<evidence type="ECO:0000313" key="3">
    <source>
        <dbReference type="Proteomes" id="UP000466535"/>
    </source>
</evidence>
<reference evidence="2 3" key="1">
    <citation type="submission" date="2019-12" db="EMBL/GenBank/DDBJ databases">
        <title>Isolation and characterization of three novel carbon monoxide-oxidizing members of Halobacteria from salione crusts and soils.</title>
        <authorList>
            <person name="Myers M.R."/>
            <person name="King G.M."/>
        </authorList>
    </citation>
    <scope>NUCLEOTIDE SEQUENCE [LARGE SCALE GENOMIC DNA]</scope>
    <source>
        <strain evidence="2 3">WSH3</strain>
    </source>
</reference>
<dbReference type="PROSITE" id="PS51725">
    <property type="entry name" value="ABM"/>
    <property type="match status" value="1"/>
</dbReference>
<keyword evidence="2" id="KW-0503">Monooxygenase</keyword>
<dbReference type="Gene3D" id="3.30.70.100">
    <property type="match status" value="1"/>
</dbReference>
<dbReference type="OrthoDB" id="8931at2157"/>
<dbReference type="InterPro" id="IPR007138">
    <property type="entry name" value="ABM_dom"/>
</dbReference>
<dbReference type="AlphaFoldDB" id="A0A6B0TEZ7"/>
<proteinExistence type="predicted"/>
<protein>
    <submittedName>
        <fullName evidence="2">Antibiotic biosynthesis monooxygenase</fullName>
    </submittedName>
</protein>
<evidence type="ECO:0000259" key="1">
    <source>
        <dbReference type="PROSITE" id="PS51725"/>
    </source>
</evidence>
<evidence type="ECO:0000313" key="2">
    <source>
        <dbReference type="EMBL" id="MXR51759.1"/>
    </source>
</evidence>
<dbReference type="Pfam" id="PF03992">
    <property type="entry name" value="ABM"/>
    <property type="match status" value="1"/>
</dbReference>
<gene>
    <name evidence="2" type="ORF">GRX03_09100</name>
</gene>
<dbReference type="GO" id="GO:0004497">
    <property type="term" value="F:monooxygenase activity"/>
    <property type="evidence" value="ECO:0007669"/>
    <property type="project" value="UniProtKB-KW"/>
</dbReference>
<organism evidence="2 3">
    <name type="scientific">Halovenus carboxidivorans</name>
    <dbReference type="NCBI Taxonomy" id="2692199"/>
    <lineage>
        <taxon>Archaea</taxon>
        <taxon>Methanobacteriati</taxon>
        <taxon>Methanobacteriota</taxon>
        <taxon>Stenosarchaea group</taxon>
        <taxon>Halobacteria</taxon>
        <taxon>Halobacteriales</taxon>
        <taxon>Haloarculaceae</taxon>
        <taxon>Halovenus</taxon>
    </lineage>
</organism>
<keyword evidence="3" id="KW-1185">Reference proteome</keyword>
<name>A0A6B0TEZ7_9EURY</name>
<dbReference type="PANTHER" id="PTHR33336:SF15">
    <property type="entry name" value="ABM DOMAIN-CONTAINING PROTEIN"/>
    <property type="match status" value="1"/>
</dbReference>
<dbReference type="PANTHER" id="PTHR33336">
    <property type="entry name" value="QUINOL MONOOXYGENASE YGIN-RELATED"/>
    <property type="match status" value="1"/>
</dbReference>
<dbReference type="Proteomes" id="UP000466535">
    <property type="component" value="Unassembled WGS sequence"/>
</dbReference>
<dbReference type="InterPro" id="IPR050744">
    <property type="entry name" value="AI-2_Isomerase_LsrG"/>
</dbReference>
<comment type="caution">
    <text evidence="2">The sequence shown here is derived from an EMBL/GenBank/DDBJ whole genome shotgun (WGS) entry which is preliminary data.</text>
</comment>
<dbReference type="EMBL" id="WUUT01000003">
    <property type="protein sequence ID" value="MXR51759.1"/>
    <property type="molecule type" value="Genomic_DNA"/>
</dbReference>
<dbReference type="SUPFAM" id="SSF54909">
    <property type="entry name" value="Dimeric alpha+beta barrel"/>
    <property type="match status" value="1"/>
</dbReference>
<sequence>MIVVHATFPIDPDERDRVIEHIEELEAKTRQEDGVIEYVASTDIDDPNVIRFTERYEDEQALGAHTQTDHFAEFERMLPDVLAGEPEVMRYDVENAEELEL</sequence>
<keyword evidence="2" id="KW-0560">Oxidoreductase</keyword>
<feature type="domain" description="ABM" evidence="1">
    <location>
        <begin position="2"/>
        <end position="90"/>
    </location>
</feature>
<dbReference type="InterPro" id="IPR011008">
    <property type="entry name" value="Dimeric_a/b-barrel"/>
</dbReference>
<dbReference type="RefSeq" id="WP_159764174.1">
    <property type="nucleotide sequence ID" value="NZ_WUUT01000003.1"/>
</dbReference>
<accession>A0A6B0TEZ7</accession>